<feature type="transmembrane region" description="Helical" evidence="1">
    <location>
        <begin position="246"/>
        <end position="265"/>
    </location>
</feature>
<sequence>MLEIQLNMYHAVAVAAVLYALGNLLITRIPVLGKYCIPAPLVGGLCFAMVNTACYAAGIAYITFDATLQSVFMTMFFTTVGFTVSLPLLAKGGKAVAICLALASALTLLQNVLGAGVLGALGEDPRLGLAVGSIALIGGPGTAAAFGPDLEAAGAVGGNVVGLAAATFGLVMGSIMGGPVARLRIVKHNLKCSAHVGSVSAPAGSGEAVSAEEGSFRTDSGRFVKGFMLIMFCLGVGNWLSAQLKILTGMTFPGYIGAMLVAVAVRNVMDGAKSEYPENEIETVGNMSLSLFLAMAMMGLKLWELVDLALPMMITLALQILLMFLFSYFIVFNFMGRDYDAAVMVTGFIGFAMGATSNAMANMQAVTRKYGPSPTAYFAIPMVGGMFIDFVNAVVITSMLSWLS</sequence>
<name>A0ABR7NHZ3_9FIRM</name>
<feature type="transmembrane region" description="Helical" evidence="1">
    <location>
        <begin position="95"/>
        <end position="120"/>
    </location>
</feature>
<evidence type="ECO:0000313" key="3">
    <source>
        <dbReference type="EMBL" id="MBC8576018.1"/>
    </source>
</evidence>
<feature type="transmembrane region" description="Helical" evidence="1">
    <location>
        <begin position="309"/>
        <end position="332"/>
    </location>
</feature>
<dbReference type="Pfam" id="PF03616">
    <property type="entry name" value="Glt_symporter"/>
    <property type="match status" value="1"/>
</dbReference>
<keyword evidence="1" id="KW-0915">Sodium</keyword>
<evidence type="ECO:0000256" key="2">
    <source>
        <dbReference type="NCBIfam" id="TIGR00210"/>
    </source>
</evidence>
<protein>
    <recommendedName>
        <fullName evidence="1 2">Sodium/glutamate symporter</fullName>
    </recommendedName>
</protein>
<proteinExistence type="inferred from homology"/>
<feature type="transmembrane region" description="Helical" evidence="1">
    <location>
        <begin position="160"/>
        <end position="181"/>
    </location>
</feature>
<reference evidence="3 4" key="1">
    <citation type="submission" date="2020-08" db="EMBL/GenBank/DDBJ databases">
        <title>Genome public.</title>
        <authorList>
            <person name="Liu C."/>
            <person name="Sun Q."/>
        </authorList>
    </citation>
    <scope>NUCLEOTIDE SEQUENCE [LARGE SCALE GENOMIC DNA]</scope>
    <source>
        <strain evidence="3 4">BX1</strain>
    </source>
</reference>
<gene>
    <name evidence="3" type="primary">gltS</name>
    <name evidence="3" type="ORF">H8717_06300</name>
</gene>
<keyword evidence="1" id="KW-0812">Transmembrane</keyword>
<comment type="function">
    <text evidence="1">Catalyzes the sodium-dependent transport of glutamate.</text>
</comment>
<evidence type="ECO:0000313" key="4">
    <source>
        <dbReference type="Proteomes" id="UP000658131"/>
    </source>
</evidence>
<keyword evidence="1" id="KW-0813">Transport</keyword>
<keyword evidence="1" id="KW-0406">Ion transport</keyword>
<organism evidence="3 4">
    <name type="scientific">Yanshouia hominis</name>
    <dbReference type="NCBI Taxonomy" id="2763673"/>
    <lineage>
        <taxon>Bacteria</taxon>
        <taxon>Bacillati</taxon>
        <taxon>Bacillota</taxon>
        <taxon>Clostridia</taxon>
        <taxon>Eubacteriales</taxon>
        <taxon>Oscillospiraceae</taxon>
        <taxon>Yanshouia</taxon>
    </lineage>
</organism>
<dbReference type="PANTHER" id="PTHR36178:SF1">
    <property type="entry name" value="SODIUM_GLUTAMATE SYMPORTER"/>
    <property type="match status" value="1"/>
</dbReference>
<keyword evidence="1" id="KW-0029">Amino-acid transport</keyword>
<feature type="transmembrane region" description="Helical" evidence="1">
    <location>
        <begin position="223"/>
        <end position="240"/>
    </location>
</feature>
<evidence type="ECO:0000256" key="1">
    <source>
        <dbReference type="HAMAP-Rule" id="MF_02062"/>
    </source>
</evidence>
<keyword evidence="1" id="KW-1133">Transmembrane helix</keyword>
<dbReference type="RefSeq" id="WP_262399576.1">
    <property type="nucleotide sequence ID" value="NZ_JACRTB010000008.1"/>
</dbReference>
<dbReference type="PANTHER" id="PTHR36178">
    <property type="entry name" value="SLR0625 PROTEIN"/>
    <property type="match status" value="1"/>
</dbReference>
<comment type="subcellular location">
    <subcellularLocation>
        <location evidence="1">Cell membrane</location>
        <topology evidence="1">Multi-pass membrane protein</topology>
    </subcellularLocation>
</comment>
<keyword evidence="1" id="KW-0769">Symport</keyword>
<feature type="transmembrane region" description="Helical" evidence="1">
    <location>
        <begin position="71"/>
        <end position="89"/>
    </location>
</feature>
<feature type="transmembrane region" description="Helical" evidence="1">
    <location>
        <begin position="376"/>
        <end position="403"/>
    </location>
</feature>
<dbReference type="EMBL" id="JACRTB010000008">
    <property type="protein sequence ID" value="MBC8576018.1"/>
    <property type="molecule type" value="Genomic_DNA"/>
</dbReference>
<feature type="transmembrane region" description="Helical" evidence="1">
    <location>
        <begin position="41"/>
        <end position="64"/>
    </location>
</feature>
<dbReference type="Proteomes" id="UP000658131">
    <property type="component" value="Unassembled WGS sequence"/>
</dbReference>
<feature type="transmembrane region" description="Helical" evidence="1">
    <location>
        <begin position="339"/>
        <end position="356"/>
    </location>
</feature>
<feature type="transmembrane region" description="Helical" evidence="1">
    <location>
        <begin position="7"/>
        <end position="29"/>
    </location>
</feature>
<dbReference type="NCBIfam" id="TIGR00210">
    <property type="entry name" value="gltS"/>
    <property type="match status" value="1"/>
</dbReference>
<accession>A0ABR7NHZ3</accession>
<keyword evidence="4" id="KW-1185">Reference proteome</keyword>
<keyword evidence="1" id="KW-1003">Cell membrane</keyword>
<comment type="caution">
    <text evidence="3">The sequence shown here is derived from an EMBL/GenBank/DDBJ whole genome shotgun (WGS) entry which is preliminary data.</text>
</comment>
<keyword evidence="1" id="KW-0739">Sodium transport</keyword>
<keyword evidence="1" id="KW-0472">Membrane</keyword>
<dbReference type="InterPro" id="IPR004445">
    <property type="entry name" value="GltS"/>
</dbReference>
<feature type="transmembrane region" description="Helical" evidence="1">
    <location>
        <begin position="286"/>
        <end position="303"/>
    </location>
</feature>
<feature type="transmembrane region" description="Helical" evidence="1">
    <location>
        <begin position="127"/>
        <end position="148"/>
    </location>
</feature>
<comment type="similarity">
    <text evidence="1">Belongs to the glutamate:Na(+) symporter (ESS) (TC 2.A.27) family.</text>
</comment>
<dbReference type="HAMAP" id="MF_02062">
    <property type="entry name" value="GltS"/>
    <property type="match status" value="1"/>
</dbReference>